<dbReference type="SUPFAM" id="SSF52087">
    <property type="entry name" value="CRAL/TRIO domain"/>
    <property type="match status" value="1"/>
</dbReference>
<dbReference type="Gene3D" id="3.30.420.10">
    <property type="entry name" value="Ribonuclease H-like superfamily/Ribonuclease H"/>
    <property type="match status" value="1"/>
</dbReference>
<organism evidence="3 4">
    <name type="scientific">Nyssa sinensis</name>
    <dbReference type="NCBI Taxonomy" id="561372"/>
    <lineage>
        <taxon>Eukaryota</taxon>
        <taxon>Viridiplantae</taxon>
        <taxon>Streptophyta</taxon>
        <taxon>Embryophyta</taxon>
        <taxon>Tracheophyta</taxon>
        <taxon>Spermatophyta</taxon>
        <taxon>Magnoliopsida</taxon>
        <taxon>eudicotyledons</taxon>
        <taxon>Gunneridae</taxon>
        <taxon>Pentapetalae</taxon>
        <taxon>asterids</taxon>
        <taxon>Cornales</taxon>
        <taxon>Nyssaceae</taxon>
        <taxon>Nyssa</taxon>
    </lineage>
</organism>
<dbReference type="InterPro" id="IPR011074">
    <property type="entry name" value="CRAL/TRIO_N_dom"/>
</dbReference>
<dbReference type="CDD" id="cd00170">
    <property type="entry name" value="SEC14"/>
    <property type="match status" value="1"/>
</dbReference>
<dbReference type="SUPFAM" id="SSF53098">
    <property type="entry name" value="Ribonuclease H-like"/>
    <property type="match status" value="1"/>
</dbReference>
<dbReference type="Pfam" id="PF17921">
    <property type="entry name" value="Integrase_H2C2"/>
    <property type="match status" value="1"/>
</dbReference>
<dbReference type="CDD" id="cd09274">
    <property type="entry name" value="RNase_HI_RT_Ty3"/>
    <property type="match status" value="1"/>
</dbReference>
<dbReference type="SUPFAM" id="SSF50630">
    <property type="entry name" value="Acid proteases"/>
    <property type="match status" value="1"/>
</dbReference>
<dbReference type="InterPro" id="IPR036273">
    <property type="entry name" value="CRAL/TRIO_N_dom_sf"/>
</dbReference>
<reference evidence="3 4" key="1">
    <citation type="submission" date="2019-09" db="EMBL/GenBank/DDBJ databases">
        <title>A chromosome-level genome assembly of the Chinese tupelo Nyssa sinensis.</title>
        <authorList>
            <person name="Yang X."/>
            <person name="Kang M."/>
            <person name="Yang Y."/>
            <person name="Xiong H."/>
            <person name="Wang M."/>
            <person name="Zhang Z."/>
            <person name="Wang Z."/>
            <person name="Wu H."/>
            <person name="Ma T."/>
            <person name="Liu J."/>
            <person name="Xi Z."/>
        </authorList>
    </citation>
    <scope>NUCLEOTIDE SEQUENCE [LARGE SCALE GENOMIC DNA]</scope>
    <source>
        <strain evidence="3">J267</strain>
        <tissue evidence="3">Leaf</tissue>
    </source>
</reference>
<gene>
    <name evidence="3" type="ORF">F0562_032193</name>
</gene>
<name>A0A5J5AXV8_9ASTE</name>
<dbReference type="InterPro" id="IPR036397">
    <property type="entry name" value="RNaseH_sf"/>
</dbReference>
<dbReference type="Pfam" id="PF08284">
    <property type="entry name" value="RVP_2"/>
    <property type="match status" value="1"/>
</dbReference>
<dbReference type="Pfam" id="PF17919">
    <property type="entry name" value="RT_RNaseH_2"/>
    <property type="match status" value="1"/>
</dbReference>
<dbReference type="GO" id="GO:0003676">
    <property type="term" value="F:nucleic acid binding"/>
    <property type="evidence" value="ECO:0007669"/>
    <property type="project" value="InterPro"/>
</dbReference>
<dbReference type="InterPro" id="IPR036865">
    <property type="entry name" value="CRAL-TRIO_dom_sf"/>
</dbReference>
<dbReference type="Gene3D" id="3.40.525.10">
    <property type="entry name" value="CRAL-TRIO lipid binding domain"/>
    <property type="match status" value="1"/>
</dbReference>
<dbReference type="SMART" id="SM01100">
    <property type="entry name" value="CRAL_TRIO_N"/>
    <property type="match status" value="1"/>
</dbReference>
<protein>
    <recommendedName>
        <fullName evidence="2">CRAL-TRIO domain-containing protein</fullName>
    </recommendedName>
</protein>
<proteinExistence type="predicted"/>
<dbReference type="Gene3D" id="3.30.70.270">
    <property type="match status" value="1"/>
</dbReference>
<evidence type="ECO:0000313" key="4">
    <source>
        <dbReference type="Proteomes" id="UP000325577"/>
    </source>
</evidence>
<dbReference type="SUPFAM" id="SSF54160">
    <property type="entry name" value="Chromo domain-like"/>
    <property type="match status" value="1"/>
</dbReference>
<dbReference type="InterPro" id="IPR041588">
    <property type="entry name" value="Integrase_H2C2"/>
</dbReference>
<dbReference type="InterPro" id="IPR016197">
    <property type="entry name" value="Chromo-like_dom_sf"/>
</dbReference>
<dbReference type="Gene3D" id="1.10.340.70">
    <property type="match status" value="1"/>
</dbReference>
<dbReference type="InterPro" id="IPR041577">
    <property type="entry name" value="RT_RNaseH_2"/>
</dbReference>
<dbReference type="FunFam" id="1.10.340.70:FF:000001">
    <property type="entry name" value="Retrovirus-related Pol polyprotein from transposon gypsy-like Protein"/>
    <property type="match status" value="1"/>
</dbReference>
<dbReference type="PROSITE" id="PS50191">
    <property type="entry name" value="CRAL_TRIO"/>
    <property type="match status" value="1"/>
</dbReference>
<dbReference type="InterPro" id="IPR012337">
    <property type="entry name" value="RNaseH-like_sf"/>
</dbReference>
<dbReference type="Pfam" id="PF03765">
    <property type="entry name" value="CRAL_TRIO_N"/>
    <property type="match status" value="1"/>
</dbReference>
<dbReference type="SUPFAM" id="SSF56672">
    <property type="entry name" value="DNA/RNA polymerases"/>
    <property type="match status" value="1"/>
</dbReference>
<dbReference type="SUPFAM" id="SSF46938">
    <property type="entry name" value="CRAL/TRIO N-terminal domain"/>
    <property type="match status" value="1"/>
</dbReference>
<sequence>MRDERISRQRRTTRPFGPPTMSPANRQVTTFPVKKISWDEMQRRREKGLCFYCDERFVPGHKCRSSQLLLIENIQNVEGEGLSEEDTELINDDIKTGEIPEISLHALSGWNTPRTMCIVGHIHKQPISVLIDSGSTHNFINDKVAENLHLPITPATAFPVMVANGDRLACKEKYDHIDINIQGFIFSTTLYSLPLTRIDVVLGVQWLEQLRPVLCDWKRLTMEFSVRDCGYILKGQPASSSQTVSLHMLERVVRKGAEFFALQVKNDVNVPTSDPPADVKTILQEIAAVFGEPKGLLPAREFDHRIPLKGDTSPVNVRPYRKFVKNYGIIAAPLTALLKKGQFAWNSQVEEAFNSLKQAMTTTTVLALPNFLEPFVLGTDASDKGIGAVLSQQGRPLAFLSKSLSPTKQSWSTYAKEMLAILEAIRIWHPYLLGQRFQTQTDQKSLKYLLEQRVGTPEQQKWVTKLLGYEYDIAYKPGKENSAADSLSRHPNPPTMLAISSPQFMILHELKEANRTDPFLQDLHTRVKKNPAKVPEFYSKDGLLYHRNRLVISPNSPLKSTLLAEFHDSKFGGHSSILGTFKRLSQSFYWPSMKNDIKSYVAACDMCQRNKHETQSPAGLLQPLPIPTQVWEDISLDFIDGLPPSFGHNSIMVVVDRLTKYAHFIPLTHPYTAKKVAEVFVEGIARLRAMPRSIIIEKVGPVAYRLDFPANSKLHPVFHVPNWANKCSLPQHHNMPPVCEDGIVKVEPNAILNYRWVKKGSKYVTEALVQWKSLPLEDATGEDVDQLANNFPNLNPEDKNVHQGYPTETLVLFLKAREGNVSKAHKMLVDCLNWRIQNEIDNILAKPIIPSDFYRAVRDSQLVGMSGYSKEGIPIIVIGVGLSTFDKASIHYYVQSHIQMNEYRDRVILPSATKKYGRHIGTCVKILDMTGLKLSALNHIKLLTVVSTIDDLNYPEKTDTYYIVNAPYIFSACWKVVKPLLQERSRQKVQVLPGCGRDDLLKIMDYASLPHFCKREGSGSSQHSTDDCFSLDHAFHWQLYNYIKQQAVLMGSISPIKQGSFHVDFPEPDPEETKIAETIETEFQRLGDQNGLSNSLNDLKIDGD</sequence>
<dbReference type="Gene3D" id="3.10.20.370">
    <property type="match status" value="1"/>
</dbReference>
<dbReference type="Pfam" id="PF00650">
    <property type="entry name" value="CRAL_TRIO"/>
    <property type="match status" value="1"/>
</dbReference>
<accession>A0A5J5AXV8</accession>
<dbReference type="Gene3D" id="2.40.70.10">
    <property type="entry name" value="Acid Proteases"/>
    <property type="match status" value="1"/>
</dbReference>
<dbReference type="InterPro" id="IPR001251">
    <property type="entry name" value="CRAL-TRIO_dom"/>
</dbReference>
<dbReference type="PANTHER" id="PTHR46226:SF5">
    <property type="entry name" value="PHOSPHATIDYLINOSITOL_PHOSPHATIDYLCHOLINE TRANSFER PROTEIN SFH2"/>
    <property type="match status" value="1"/>
</dbReference>
<feature type="domain" description="CRAL-TRIO" evidence="2">
    <location>
        <begin position="850"/>
        <end position="1010"/>
    </location>
</feature>
<evidence type="ECO:0000313" key="3">
    <source>
        <dbReference type="EMBL" id="KAA8534676.1"/>
    </source>
</evidence>
<dbReference type="CDD" id="cd00303">
    <property type="entry name" value="retropepsin_like"/>
    <property type="match status" value="1"/>
</dbReference>
<dbReference type="PANTHER" id="PTHR46226">
    <property type="entry name" value="CRAL-TRIO DOMAIN-CONTAINING PROTEIN"/>
    <property type="match status" value="1"/>
</dbReference>
<dbReference type="InterPro" id="IPR043502">
    <property type="entry name" value="DNA/RNA_pol_sf"/>
</dbReference>
<feature type="region of interest" description="Disordered" evidence="1">
    <location>
        <begin position="1"/>
        <end position="26"/>
    </location>
</feature>
<dbReference type="InterPro" id="IPR043128">
    <property type="entry name" value="Rev_trsase/Diguanyl_cyclase"/>
</dbReference>
<dbReference type="Proteomes" id="UP000325577">
    <property type="component" value="Linkage Group LG18"/>
</dbReference>
<dbReference type="AlphaFoldDB" id="A0A5J5AXV8"/>
<dbReference type="SMART" id="SM00516">
    <property type="entry name" value="SEC14"/>
    <property type="match status" value="1"/>
</dbReference>
<dbReference type="EMBL" id="CM018041">
    <property type="protein sequence ID" value="KAA8534676.1"/>
    <property type="molecule type" value="Genomic_DNA"/>
</dbReference>
<evidence type="ECO:0000256" key="1">
    <source>
        <dbReference type="SAM" id="MobiDB-lite"/>
    </source>
</evidence>
<evidence type="ECO:0000259" key="2">
    <source>
        <dbReference type="PROSITE" id="PS50191"/>
    </source>
</evidence>
<dbReference type="FunFam" id="3.10.20.370:FF:000001">
    <property type="entry name" value="Retrovirus-related Pol polyprotein from transposon 17.6-like protein"/>
    <property type="match status" value="1"/>
</dbReference>
<keyword evidence="4" id="KW-1185">Reference proteome</keyword>
<dbReference type="InterPro" id="IPR021109">
    <property type="entry name" value="Peptidase_aspartic_dom_sf"/>
</dbReference>
<dbReference type="OrthoDB" id="1434354at2759"/>